<dbReference type="Proteomes" id="UP001060085">
    <property type="component" value="Linkage Group LG02"/>
</dbReference>
<name>A0ACC0BQQ6_CATRO</name>
<dbReference type="EMBL" id="CM044702">
    <property type="protein sequence ID" value="KAI5674937.1"/>
    <property type="molecule type" value="Genomic_DNA"/>
</dbReference>
<gene>
    <name evidence="1" type="ORF">M9H77_05887</name>
</gene>
<evidence type="ECO:0000313" key="1">
    <source>
        <dbReference type="EMBL" id="KAI5674937.1"/>
    </source>
</evidence>
<protein>
    <submittedName>
        <fullName evidence="1">Uncharacterized protein</fullName>
    </submittedName>
</protein>
<keyword evidence="2" id="KW-1185">Reference proteome</keyword>
<sequence length="212" mass="23339">MKTLSSVIFLPFFLLAFSANFWLSSAQNVPAPVLDTAGQQLRRGVSYYILPADRNNGGGVGLENYRGGRCPFLITQDPVEGNNGIPLSFSLVNSTDTLIRLSTDLNIKFTSNPTSCPESNVWKLNVTSQQRPFFVTLGGTEGNPGPNTVTSWFKIERYENAYQIQHCPSRTFCPPGVLCNPLCGNIGILNTGGLRRLAFSQQQPFKIVFQRA</sequence>
<comment type="caution">
    <text evidence="1">The sequence shown here is derived from an EMBL/GenBank/DDBJ whole genome shotgun (WGS) entry which is preliminary data.</text>
</comment>
<reference evidence="2" key="1">
    <citation type="journal article" date="2023" name="Nat. Plants">
        <title>Single-cell RNA sequencing provides a high-resolution roadmap for understanding the multicellular compartmentation of specialized metabolism.</title>
        <authorList>
            <person name="Sun S."/>
            <person name="Shen X."/>
            <person name="Li Y."/>
            <person name="Li Y."/>
            <person name="Wang S."/>
            <person name="Li R."/>
            <person name="Zhang H."/>
            <person name="Shen G."/>
            <person name="Guo B."/>
            <person name="Wei J."/>
            <person name="Xu J."/>
            <person name="St-Pierre B."/>
            <person name="Chen S."/>
            <person name="Sun C."/>
        </authorList>
    </citation>
    <scope>NUCLEOTIDE SEQUENCE [LARGE SCALE GENOMIC DNA]</scope>
</reference>
<evidence type="ECO:0000313" key="2">
    <source>
        <dbReference type="Proteomes" id="UP001060085"/>
    </source>
</evidence>
<organism evidence="1 2">
    <name type="scientific">Catharanthus roseus</name>
    <name type="common">Madagascar periwinkle</name>
    <name type="synonym">Vinca rosea</name>
    <dbReference type="NCBI Taxonomy" id="4058"/>
    <lineage>
        <taxon>Eukaryota</taxon>
        <taxon>Viridiplantae</taxon>
        <taxon>Streptophyta</taxon>
        <taxon>Embryophyta</taxon>
        <taxon>Tracheophyta</taxon>
        <taxon>Spermatophyta</taxon>
        <taxon>Magnoliopsida</taxon>
        <taxon>eudicotyledons</taxon>
        <taxon>Gunneridae</taxon>
        <taxon>Pentapetalae</taxon>
        <taxon>asterids</taxon>
        <taxon>lamiids</taxon>
        <taxon>Gentianales</taxon>
        <taxon>Apocynaceae</taxon>
        <taxon>Rauvolfioideae</taxon>
        <taxon>Vinceae</taxon>
        <taxon>Catharanthinae</taxon>
        <taxon>Catharanthus</taxon>
    </lineage>
</organism>
<proteinExistence type="predicted"/>
<accession>A0ACC0BQQ6</accession>